<keyword evidence="7" id="KW-0812">Transmembrane</keyword>
<evidence type="ECO:0000256" key="2">
    <source>
        <dbReference type="ARBA" id="ARBA00012513"/>
    </source>
</evidence>
<evidence type="ECO:0000256" key="3">
    <source>
        <dbReference type="ARBA" id="ARBA00022527"/>
    </source>
</evidence>
<feature type="non-terminal residue" evidence="22">
    <location>
        <position position="1"/>
    </location>
</feature>
<dbReference type="Gene3D" id="3.30.200.20">
    <property type="entry name" value="Phosphorylase Kinase, domain 1"/>
    <property type="match status" value="1"/>
</dbReference>
<dbReference type="FunFam" id="1.10.510.10:FF:000287">
    <property type="entry name" value="probable LRR receptor-like serine/threonine-protein kinase RKF3"/>
    <property type="match status" value="1"/>
</dbReference>
<keyword evidence="23" id="KW-1185">Reference proteome</keyword>
<dbReference type="EC" id="2.7.11.1" evidence="2"/>
<dbReference type="SMART" id="SM00220">
    <property type="entry name" value="S_TKc"/>
    <property type="match status" value="1"/>
</dbReference>
<dbReference type="FunFam" id="3.80.10.10:FF:000383">
    <property type="entry name" value="Leucine-rich repeat receptor protein kinase EMS1"/>
    <property type="match status" value="1"/>
</dbReference>
<evidence type="ECO:0000259" key="21">
    <source>
        <dbReference type="PROSITE" id="PS50011"/>
    </source>
</evidence>
<evidence type="ECO:0000313" key="23">
    <source>
        <dbReference type="Proteomes" id="UP000554482"/>
    </source>
</evidence>
<feature type="domain" description="Protein kinase" evidence="21">
    <location>
        <begin position="665"/>
        <end position="938"/>
    </location>
</feature>
<dbReference type="Pfam" id="PF11721">
    <property type="entry name" value="Malectin"/>
    <property type="match status" value="1"/>
</dbReference>
<dbReference type="Pfam" id="PF00069">
    <property type="entry name" value="Pkinase"/>
    <property type="match status" value="1"/>
</dbReference>
<evidence type="ECO:0000256" key="7">
    <source>
        <dbReference type="ARBA" id="ARBA00022692"/>
    </source>
</evidence>
<keyword evidence="15 22" id="KW-0675">Receptor</keyword>
<evidence type="ECO:0000256" key="9">
    <source>
        <dbReference type="ARBA" id="ARBA00022737"/>
    </source>
</evidence>
<dbReference type="InterPro" id="IPR051824">
    <property type="entry name" value="LRR_Rcpt-Like_S/T_Kinase"/>
</dbReference>
<dbReference type="Gene3D" id="2.60.120.430">
    <property type="entry name" value="Galactose-binding lectin"/>
    <property type="match status" value="1"/>
</dbReference>
<sequence length="954" mass="106515">TYDSHDCTGTISSKVADLVHLERIDLSNNMLHGSIPNLWNLSALKYLDLSGNMLVGGVPDYLGTMPSLQEMNLGYNFLEGPIPPTLGLLSGLQDLDLSSNRLTGKIPSQLGNISTLETLYIEDNLLNGTLPHKLGELSKLVEMSISGNNFTGKLPHTFVNLTKLEFLNLIGNNFEGPLPTGLFKITSLKYLLVTDMRVTKNSSFPQLSRLNELQSLILWNCSIVGNIPEYIGGMNLRNLVVTDMRVTKNSSFPQLSRLNELQSLILRNCLIVGNIPEYIGDMNLRDLRTMTGKSNAGDHNSTNFVTKEELAKELASWATKIESSNQKLMLNMQQEVKKLVDSVEVLMLQSAVKSPSPPTSNALASSFNPPPSSSLNTTTFPQPFVPAIAEALNNDDLSFNKLDGKIPRGLQNLRFLGLARNNFQGPIPDWVSSVQSKDTIMMNSLVQIPYTLIEKCPSMHSLLHIDCGGNGTFIDGIYYESDNANLPFYVSPNKNWAYSTSADFISLSSGDPNYTIKSRCGLSVIKAPLYATARISPITLDYYGLCLHNGNYNVTLYFAEISLSEQNDHSILENGETVLKDFSLKAEDGAVIKSFIANVRDNNLLSIHMYWTGKAASFFLLISILLYWKWGFMGRKKLLYEKLEGVELQEISVTVQHVLDATRNFSHEFVIGGGGSAIVYKANLPGGMYAVKKINPTTTRELGTYSNELSILKDLKNDNILELVWWYSGHGHHLQICKYMENKSLYNALFEARLELNWETRCKICRQIAKGLVYLHGLAENKIIHRDITTMNILLDENLNAKISDFGLARYYNDQVRTCLTTSYGTLGYMPPEYSRQGLVSEKTDVYSYGIVVLEIVSGKESVSNLSSEESRFLVDEAYILKKQGKLLHLIDRNYVKDSVEDEAYKLLRLAILCTNQTAQLRPTMFDVLNVLEGKPIEQISATQQSNLITDSMH</sequence>
<comment type="caution">
    <text evidence="22">The sequence shown here is derived from an EMBL/GenBank/DDBJ whole genome shotgun (WGS) entry which is preliminary data.</text>
</comment>
<evidence type="ECO:0000256" key="12">
    <source>
        <dbReference type="ARBA" id="ARBA00022840"/>
    </source>
</evidence>
<proteinExistence type="predicted"/>
<evidence type="ECO:0000256" key="19">
    <source>
        <dbReference type="PROSITE-ProRule" id="PRU10141"/>
    </source>
</evidence>
<dbReference type="GO" id="GO:0004674">
    <property type="term" value="F:protein serine/threonine kinase activity"/>
    <property type="evidence" value="ECO:0007669"/>
    <property type="project" value="UniProtKB-KW"/>
</dbReference>
<feature type="compositionally biased region" description="Low complexity" evidence="20">
    <location>
        <begin position="360"/>
        <end position="375"/>
    </location>
</feature>
<keyword evidence="6" id="KW-0808">Transferase</keyword>
<keyword evidence="5" id="KW-0433">Leucine-rich repeat</keyword>
<dbReference type="Pfam" id="PF00560">
    <property type="entry name" value="LRR_1"/>
    <property type="match status" value="4"/>
</dbReference>
<evidence type="ECO:0000313" key="22">
    <source>
        <dbReference type="EMBL" id="KAF5185254.1"/>
    </source>
</evidence>
<keyword evidence="16" id="KW-0325">Glycoprotein</keyword>
<keyword evidence="3" id="KW-0723">Serine/threonine-protein kinase</keyword>
<comment type="catalytic activity">
    <reaction evidence="17">
        <text>L-threonyl-[protein] + ATP = O-phospho-L-threonyl-[protein] + ADP + H(+)</text>
        <dbReference type="Rhea" id="RHEA:46608"/>
        <dbReference type="Rhea" id="RHEA-COMP:11060"/>
        <dbReference type="Rhea" id="RHEA-COMP:11605"/>
        <dbReference type="ChEBI" id="CHEBI:15378"/>
        <dbReference type="ChEBI" id="CHEBI:30013"/>
        <dbReference type="ChEBI" id="CHEBI:30616"/>
        <dbReference type="ChEBI" id="CHEBI:61977"/>
        <dbReference type="ChEBI" id="CHEBI:456216"/>
        <dbReference type="EC" id="2.7.11.1"/>
    </reaction>
</comment>
<evidence type="ECO:0000256" key="11">
    <source>
        <dbReference type="ARBA" id="ARBA00022777"/>
    </source>
</evidence>
<evidence type="ECO:0000256" key="20">
    <source>
        <dbReference type="SAM" id="MobiDB-lite"/>
    </source>
</evidence>
<evidence type="ECO:0000256" key="6">
    <source>
        <dbReference type="ARBA" id="ARBA00022679"/>
    </source>
</evidence>
<evidence type="ECO:0000256" key="1">
    <source>
        <dbReference type="ARBA" id="ARBA00004479"/>
    </source>
</evidence>
<dbReference type="AlphaFoldDB" id="A0A7J6VJI4"/>
<dbReference type="PROSITE" id="PS00109">
    <property type="entry name" value="PROTEIN_KINASE_TYR"/>
    <property type="match status" value="1"/>
</dbReference>
<reference evidence="22 23" key="1">
    <citation type="submission" date="2020-06" db="EMBL/GenBank/DDBJ databases">
        <title>Transcriptomic and genomic resources for Thalictrum thalictroides and T. hernandezii: Facilitating candidate gene discovery in an emerging model plant lineage.</title>
        <authorList>
            <person name="Arias T."/>
            <person name="Riano-Pachon D.M."/>
            <person name="Di Stilio V.S."/>
        </authorList>
    </citation>
    <scope>NUCLEOTIDE SEQUENCE [LARGE SCALE GENOMIC DNA]</scope>
    <source>
        <strain evidence="23">cv. WT478/WT964</strain>
        <tissue evidence="22">Leaves</tissue>
    </source>
</reference>
<dbReference type="GO" id="GO:0016020">
    <property type="term" value="C:membrane"/>
    <property type="evidence" value="ECO:0007669"/>
    <property type="project" value="UniProtKB-SubCell"/>
</dbReference>
<keyword evidence="14" id="KW-0472">Membrane</keyword>
<evidence type="ECO:0000256" key="8">
    <source>
        <dbReference type="ARBA" id="ARBA00022729"/>
    </source>
</evidence>
<dbReference type="InterPro" id="IPR008266">
    <property type="entry name" value="Tyr_kinase_AS"/>
</dbReference>
<keyword evidence="10 19" id="KW-0547">Nucleotide-binding</keyword>
<dbReference type="InterPro" id="IPR000719">
    <property type="entry name" value="Prot_kinase_dom"/>
</dbReference>
<dbReference type="InterPro" id="IPR017441">
    <property type="entry name" value="Protein_kinase_ATP_BS"/>
</dbReference>
<dbReference type="InterPro" id="IPR021720">
    <property type="entry name" value="Malectin_dom"/>
</dbReference>
<protein>
    <recommendedName>
        <fullName evidence="2">non-specific serine/threonine protein kinase</fullName>
        <ecNumber evidence="2">2.7.11.1</ecNumber>
    </recommendedName>
</protein>
<evidence type="ECO:0000256" key="15">
    <source>
        <dbReference type="ARBA" id="ARBA00023170"/>
    </source>
</evidence>
<evidence type="ECO:0000256" key="14">
    <source>
        <dbReference type="ARBA" id="ARBA00023136"/>
    </source>
</evidence>
<gene>
    <name evidence="22" type="ORF">FRX31_025159</name>
</gene>
<feature type="binding site" evidence="19">
    <location>
        <position position="693"/>
    </location>
    <ligand>
        <name>ATP</name>
        <dbReference type="ChEBI" id="CHEBI:30616"/>
    </ligand>
</feature>
<keyword evidence="9" id="KW-0677">Repeat</keyword>
<accession>A0A7J6VJI4</accession>
<evidence type="ECO:0000256" key="18">
    <source>
        <dbReference type="ARBA" id="ARBA00048679"/>
    </source>
</evidence>
<organism evidence="22 23">
    <name type="scientific">Thalictrum thalictroides</name>
    <name type="common">Rue-anemone</name>
    <name type="synonym">Anemone thalictroides</name>
    <dbReference type="NCBI Taxonomy" id="46969"/>
    <lineage>
        <taxon>Eukaryota</taxon>
        <taxon>Viridiplantae</taxon>
        <taxon>Streptophyta</taxon>
        <taxon>Embryophyta</taxon>
        <taxon>Tracheophyta</taxon>
        <taxon>Spermatophyta</taxon>
        <taxon>Magnoliopsida</taxon>
        <taxon>Ranunculales</taxon>
        <taxon>Ranunculaceae</taxon>
        <taxon>Thalictroideae</taxon>
        <taxon>Thalictrum</taxon>
    </lineage>
</organism>
<dbReference type="InterPro" id="IPR001611">
    <property type="entry name" value="Leu-rich_rpt"/>
</dbReference>
<dbReference type="PROSITE" id="PS50011">
    <property type="entry name" value="PROTEIN_KINASE_DOM"/>
    <property type="match status" value="1"/>
</dbReference>
<evidence type="ECO:0000256" key="10">
    <source>
        <dbReference type="ARBA" id="ARBA00022741"/>
    </source>
</evidence>
<dbReference type="InterPro" id="IPR011009">
    <property type="entry name" value="Kinase-like_dom_sf"/>
</dbReference>
<dbReference type="SUPFAM" id="SSF52058">
    <property type="entry name" value="L domain-like"/>
    <property type="match status" value="1"/>
</dbReference>
<dbReference type="InterPro" id="IPR032675">
    <property type="entry name" value="LRR_dom_sf"/>
</dbReference>
<comment type="subcellular location">
    <subcellularLocation>
        <location evidence="1">Membrane</location>
        <topology evidence="1">Single-pass type I membrane protein</topology>
    </subcellularLocation>
</comment>
<dbReference type="PROSITE" id="PS51450">
    <property type="entry name" value="LRR"/>
    <property type="match status" value="1"/>
</dbReference>
<dbReference type="EMBL" id="JABWDY010030937">
    <property type="protein sequence ID" value="KAF5185254.1"/>
    <property type="molecule type" value="Genomic_DNA"/>
</dbReference>
<evidence type="ECO:0000256" key="16">
    <source>
        <dbReference type="ARBA" id="ARBA00023180"/>
    </source>
</evidence>
<dbReference type="Gene3D" id="3.80.10.10">
    <property type="entry name" value="Ribonuclease Inhibitor"/>
    <property type="match status" value="4"/>
</dbReference>
<dbReference type="PANTHER" id="PTHR48006">
    <property type="entry name" value="LEUCINE-RICH REPEAT-CONTAINING PROTEIN DDB_G0281931-RELATED"/>
    <property type="match status" value="1"/>
</dbReference>
<dbReference type="PANTHER" id="PTHR48006:SF48">
    <property type="entry name" value="PROTEIN KINASE DOMAIN-CONTAINING PROTEIN"/>
    <property type="match status" value="1"/>
</dbReference>
<feature type="region of interest" description="Disordered" evidence="20">
    <location>
        <begin position="354"/>
        <end position="375"/>
    </location>
</feature>
<comment type="catalytic activity">
    <reaction evidence="18">
        <text>L-seryl-[protein] + ATP = O-phospho-L-seryl-[protein] + ADP + H(+)</text>
        <dbReference type="Rhea" id="RHEA:17989"/>
        <dbReference type="Rhea" id="RHEA-COMP:9863"/>
        <dbReference type="Rhea" id="RHEA-COMP:11604"/>
        <dbReference type="ChEBI" id="CHEBI:15378"/>
        <dbReference type="ChEBI" id="CHEBI:29999"/>
        <dbReference type="ChEBI" id="CHEBI:30616"/>
        <dbReference type="ChEBI" id="CHEBI:83421"/>
        <dbReference type="ChEBI" id="CHEBI:456216"/>
        <dbReference type="EC" id="2.7.11.1"/>
    </reaction>
</comment>
<dbReference type="GO" id="GO:0005524">
    <property type="term" value="F:ATP binding"/>
    <property type="evidence" value="ECO:0007669"/>
    <property type="project" value="UniProtKB-UniRule"/>
</dbReference>
<dbReference type="Gene3D" id="1.10.510.10">
    <property type="entry name" value="Transferase(Phosphotransferase) domain 1"/>
    <property type="match status" value="1"/>
</dbReference>
<keyword evidence="4" id="KW-0597">Phosphoprotein</keyword>
<evidence type="ECO:0000256" key="13">
    <source>
        <dbReference type="ARBA" id="ARBA00022989"/>
    </source>
</evidence>
<name>A0A7J6VJI4_THATH</name>
<dbReference type="Proteomes" id="UP000554482">
    <property type="component" value="Unassembled WGS sequence"/>
</dbReference>
<dbReference type="OrthoDB" id="1187689at2759"/>
<dbReference type="SUPFAM" id="SSF56112">
    <property type="entry name" value="Protein kinase-like (PK-like)"/>
    <property type="match status" value="1"/>
</dbReference>
<keyword evidence="11 22" id="KW-0418">Kinase</keyword>
<evidence type="ECO:0000256" key="5">
    <source>
        <dbReference type="ARBA" id="ARBA00022614"/>
    </source>
</evidence>
<evidence type="ECO:0000256" key="4">
    <source>
        <dbReference type="ARBA" id="ARBA00022553"/>
    </source>
</evidence>
<keyword evidence="13" id="KW-1133">Transmembrane helix</keyword>
<dbReference type="PROSITE" id="PS00107">
    <property type="entry name" value="PROTEIN_KINASE_ATP"/>
    <property type="match status" value="1"/>
</dbReference>
<keyword evidence="8" id="KW-0732">Signal</keyword>
<keyword evidence="12 19" id="KW-0067">ATP-binding</keyword>
<dbReference type="Pfam" id="PF13855">
    <property type="entry name" value="LRR_8"/>
    <property type="match status" value="1"/>
</dbReference>
<evidence type="ECO:0000256" key="17">
    <source>
        <dbReference type="ARBA" id="ARBA00047899"/>
    </source>
</evidence>